<accession>A0ABD1X784</accession>
<sequence length="131" mass="14492">MPDFSESSKQGYKTSKRTKNALVVAATREENEGISILGGGSKSTPVIQPNNAQNDLQHDAEELTNSVTTTEKVKNGSRAKLTYLNKGKFVKVQRSYRRSLGPQLGNLYQSQRKIGKISMKIFVMTYGSVCM</sequence>
<dbReference type="AlphaFoldDB" id="A0ABD1X784"/>
<gene>
    <name evidence="2" type="ORF">Fot_02575</name>
</gene>
<proteinExistence type="predicted"/>
<comment type="caution">
    <text evidence="2">The sequence shown here is derived from an EMBL/GenBank/DDBJ whole genome shotgun (WGS) entry which is preliminary data.</text>
</comment>
<name>A0ABD1X784_9LAMI</name>
<feature type="compositionally biased region" description="Polar residues" evidence="1">
    <location>
        <begin position="1"/>
        <end position="13"/>
    </location>
</feature>
<evidence type="ECO:0000256" key="1">
    <source>
        <dbReference type="SAM" id="MobiDB-lite"/>
    </source>
</evidence>
<feature type="region of interest" description="Disordered" evidence="1">
    <location>
        <begin position="1"/>
        <end position="20"/>
    </location>
</feature>
<dbReference type="EMBL" id="JBFOLJ010000001">
    <property type="protein sequence ID" value="KAL2557836.1"/>
    <property type="molecule type" value="Genomic_DNA"/>
</dbReference>
<evidence type="ECO:0000313" key="2">
    <source>
        <dbReference type="EMBL" id="KAL2557836.1"/>
    </source>
</evidence>
<evidence type="ECO:0000313" key="3">
    <source>
        <dbReference type="Proteomes" id="UP001604277"/>
    </source>
</evidence>
<keyword evidence="3" id="KW-1185">Reference proteome</keyword>
<organism evidence="2 3">
    <name type="scientific">Forsythia ovata</name>
    <dbReference type="NCBI Taxonomy" id="205694"/>
    <lineage>
        <taxon>Eukaryota</taxon>
        <taxon>Viridiplantae</taxon>
        <taxon>Streptophyta</taxon>
        <taxon>Embryophyta</taxon>
        <taxon>Tracheophyta</taxon>
        <taxon>Spermatophyta</taxon>
        <taxon>Magnoliopsida</taxon>
        <taxon>eudicotyledons</taxon>
        <taxon>Gunneridae</taxon>
        <taxon>Pentapetalae</taxon>
        <taxon>asterids</taxon>
        <taxon>lamiids</taxon>
        <taxon>Lamiales</taxon>
        <taxon>Oleaceae</taxon>
        <taxon>Forsythieae</taxon>
        <taxon>Forsythia</taxon>
    </lineage>
</organism>
<reference evidence="3" key="1">
    <citation type="submission" date="2024-07" db="EMBL/GenBank/DDBJ databases">
        <title>Two chromosome-level genome assemblies of Korean endemic species Abeliophyllum distichum and Forsythia ovata (Oleaceae).</title>
        <authorList>
            <person name="Jang H."/>
        </authorList>
    </citation>
    <scope>NUCLEOTIDE SEQUENCE [LARGE SCALE GENOMIC DNA]</scope>
</reference>
<protein>
    <submittedName>
        <fullName evidence="2">Uncharacterized protein</fullName>
    </submittedName>
</protein>
<dbReference type="Proteomes" id="UP001604277">
    <property type="component" value="Unassembled WGS sequence"/>
</dbReference>